<dbReference type="InterPro" id="IPR005715">
    <property type="entry name" value="Glu_5kinase/COase_Synthase"/>
</dbReference>
<feature type="binding site" evidence="8">
    <location>
        <position position="144"/>
    </location>
    <ligand>
        <name>substrate</name>
    </ligand>
</feature>
<dbReference type="GO" id="GO:0005524">
    <property type="term" value="F:ATP binding"/>
    <property type="evidence" value="ECO:0007669"/>
    <property type="project" value="UniProtKB-KW"/>
</dbReference>
<dbReference type="InterPro" id="IPR041739">
    <property type="entry name" value="G5K_ProB"/>
</dbReference>
<evidence type="ECO:0000256" key="7">
    <source>
        <dbReference type="ARBA" id="ARBA00022840"/>
    </source>
</evidence>
<keyword evidence="7 8" id="KW-0067">ATP-binding</keyword>
<evidence type="ECO:0000256" key="2">
    <source>
        <dbReference type="ARBA" id="ARBA00022605"/>
    </source>
</evidence>
<dbReference type="EMBL" id="RRCO01000002">
    <property type="protein sequence ID" value="RRJ25802.1"/>
    <property type="molecule type" value="Genomic_DNA"/>
</dbReference>
<feature type="binding site" evidence="8">
    <location>
        <begin position="176"/>
        <end position="177"/>
    </location>
    <ligand>
        <name>ATP</name>
        <dbReference type="ChEBI" id="CHEBI:30616"/>
    </ligand>
</feature>
<keyword evidence="5 8" id="KW-0547">Nucleotide-binding</keyword>
<keyword evidence="6 8" id="KW-0418">Kinase</keyword>
<evidence type="ECO:0000256" key="6">
    <source>
        <dbReference type="ARBA" id="ARBA00022777"/>
    </source>
</evidence>
<dbReference type="RefSeq" id="WP_128673624.1">
    <property type="nucleotide sequence ID" value="NZ_RRCO01000002.1"/>
</dbReference>
<gene>
    <name evidence="8 10" type="primary">proB</name>
    <name evidence="10" type="ORF">EHV10_04460</name>
</gene>
<evidence type="ECO:0000256" key="5">
    <source>
        <dbReference type="ARBA" id="ARBA00022741"/>
    </source>
</evidence>
<dbReference type="FunFam" id="3.40.1160.10:FF:000018">
    <property type="entry name" value="Glutamate 5-kinase"/>
    <property type="match status" value="1"/>
</dbReference>
<evidence type="ECO:0000256" key="8">
    <source>
        <dbReference type="HAMAP-Rule" id="MF_00456"/>
    </source>
</evidence>
<accession>A0A3P3QX04</accession>
<organism evidence="10 11">
    <name type="scientific">Lachnoanaerobaculum gingivalis</name>
    <dbReference type="NCBI Taxonomy" id="2490855"/>
    <lineage>
        <taxon>Bacteria</taxon>
        <taxon>Bacillati</taxon>
        <taxon>Bacillota</taxon>
        <taxon>Clostridia</taxon>
        <taxon>Lachnospirales</taxon>
        <taxon>Lachnospiraceae</taxon>
        <taxon>Lachnoanaerobaculum</taxon>
    </lineage>
</organism>
<evidence type="ECO:0000259" key="9">
    <source>
        <dbReference type="Pfam" id="PF00696"/>
    </source>
</evidence>
<feature type="binding site" evidence="8">
    <location>
        <position position="156"/>
    </location>
    <ligand>
        <name>substrate</name>
    </ligand>
</feature>
<dbReference type="EC" id="2.7.2.11" evidence="8"/>
<keyword evidence="11" id="KW-1185">Reference proteome</keyword>
<dbReference type="Proteomes" id="UP000272490">
    <property type="component" value="Unassembled WGS sequence"/>
</dbReference>
<sequence length="278" mass="30403">MDIRQKVKDAKRIVIKIGSSSITHSETGELHLSKIEKLIRQIADLKGAGNEVVLVSSGAIATGRHSLGINEKPSTLSEKQALAAIGQARLIMEYRKLFSEYNLRIAQILMTKSTITNDIYRENAKATFTQLLAYGAVPIVNENDTISTYEIQFGDNDRLSALVSALVEADLLILLSDIDGLYTDDPNTNKDAEFISFVEDVDKYMDMGKSTSKSGLGTGGMYTKLLAAQIATNSGCDMVIASAENMSIIENIANGEEIGTYFPAKSNKDFNWLNCLEE</sequence>
<protein>
    <recommendedName>
        <fullName evidence="8">Glutamate 5-kinase</fullName>
        <ecNumber evidence="8">2.7.2.11</ecNumber>
    </recommendedName>
    <alternativeName>
        <fullName evidence="8">Gamma-glutamyl kinase</fullName>
        <shortName evidence="8">GK</shortName>
    </alternativeName>
</protein>
<dbReference type="CDD" id="cd04242">
    <property type="entry name" value="AAK_G5K_ProB"/>
    <property type="match status" value="1"/>
</dbReference>
<dbReference type="SUPFAM" id="SSF53633">
    <property type="entry name" value="Carbamate kinase-like"/>
    <property type="match status" value="1"/>
</dbReference>
<feature type="binding site" evidence="8">
    <location>
        <position position="16"/>
    </location>
    <ligand>
        <name>ATP</name>
        <dbReference type="ChEBI" id="CHEBI:30616"/>
    </ligand>
</feature>
<dbReference type="Gene3D" id="3.40.1160.10">
    <property type="entry name" value="Acetylglutamate kinase-like"/>
    <property type="match status" value="1"/>
</dbReference>
<dbReference type="InterPro" id="IPR001048">
    <property type="entry name" value="Asp/Glu/Uridylate_kinase"/>
</dbReference>
<keyword evidence="4 8" id="KW-0808">Transferase</keyword>
<feature type="binding site" evidence="8">
    <location>
        <position position="57"/>
    </location>
    <ligand>
        <name>substrate</name>
    </ligand>
</feature>
<feature type="domain" description="Aspartate/glutamate/uridylate kinase" evidence="9">
    <location>
        <begin position="11"/>
        <end position="242"/>
    </location>
</feature>
<dbReference type="PROSITE" id="PS00902">
    <property type="entry name" value="GLUTAMATE_5_KINASE"/>
    <property type="match status" value="1"/>
</dbReference>
<dbReference type="AlphaFoldDB" id="A0A3P3QX04"/>
<dbReference type="GO" id="GO:0055129">
    <property type="term" value="P:L-proline biosynthetic process"/>
    <property type="evidence" value="ECO:0007669"/>
    <property type="project" value="UniProtKB-UniRule"/>
</dbReference>
<dbReference type="InterPro" id="IPR036393">
    <property type="entry name" value="AceGlu_kinase-like_sf"/>
</dbReference>
<dbReference type="InterPro" id="IPR001057">
    <property type="entry name" value="Glu/AcGlu_kinase"/>
</dbReference>
<evidence type="ECO:0000313" key="11">
    <source>
        <dbReference type="Proteomes" id="UP000272490"/>
    </source>
</evidence>
<reference evidence="10 11" key="1">
    <citation type="submission" date="2018-11" db="EMBL/GenBank/DDBJ databases">
        <title>Genome sequencing of Lachnoanaerobaculum sp. KCOM 2030 (= ChDC B114).</title>
        <authorList>
            <person name="Kook J.-K."/>
            <person name="Park S.-N."/>
            <person name="Lim Y.K."/>
        </authorList>
    </citation>
    <scope>NUCLEOTIDE SEQUENCE [LARGE SCALE GENOMIC DNA]</scope>
    <source>
        <strain evidence="10 11">KCOM 2030</strain>
    </source>
</reference>
<dbReference type="PANTHER" id="PTHR43654:SF1">
    <property type="entry name" value="ISOPENTENYL PHOSPHATE KINASE"/>
    <property type="match status" value="1"/>
</dbReference>
<dbReference type="OrthoDB" id="9804434at2"/>
<dbReference type="Pfam" id="PF00696">
    <property type="entry name" value="AA_kinase"/>
    <property type="match status" value="1"/>
</dbReference>
<evidence type="ECO:0000256" key="4">
    <source>
        <dbReference type="ARBA" id="ARBA00022679"/>
    </source>
</evidence>
<dbReference type="GO" id="GO:0004349">
    <property type="term" value="F:glutamate 5-kinase activity"/>
    <property type="evidence" value="ECO:0007669"/>
    <property type="project" value="UniProtKB-UniRule"/>
</dbReference>
<name>A0A3P3QX04_9FIRM</name>
<dbReference type="UniPathway" id="UPA00098">
    <property type="reaction ID" value="UER00359"/>
</dbReference>
<comment type="pathway">
    <text evidence="8">Amino-acid biosynthesis; L-proline biosynthesis; L-glutamate 5-semialdehyde from L-glutamate: step 1/2.</text>
</comment>
<keyword evidence="1 8" id="KW-0963">Cytoplasm</keyword>
<comment type="similarity">
    <text evidence="8">Belongs to the glutamate 5-kinase family.</text>
</comment>
<evidence type="ECO:0000256" key="1">
    <source>
        <dbReference type="ARBA" id="ARBA00022490"/>
    </source>
</evidence>
<dbReference type="GO" id="GO:0005829">
    <property type="term" value="C:cytosol"/>
    <property type="evidence" value="ECO:0007669"/>
    <property type="project" value="TreeGrafter"/>
</dbReference>
<feature type="binding site" evidence="8">
    <location>
        <begin position="218"/>
        <end position="224"/>
    </location>
    <ligand>
        <name>ATP</name>
        <dbReference type="ChEBI" id="CHEBI:30616"/>
    </ligand>
</feature>
<keyword evidence="3 8" id="KW-0641">Proline biosynthesis</keyword>
<proteinExistence type="inferred from homology"/>
<comment type="subcellular location">
    <subcellularLocation>
        <location evidence="8">Cytoplasm</location>
    </subcellularLocation>
</comment>
<comment type="caution">
    <text evidence="10">The sequence shown here is derived from an EMBL/GenBank/DDBJ whole genome shotgun (WGS) entry which is preliminary data.</text>
</comment>
<dbReference type="PRINTS" id="PR00474">
    <property type="entry name" value="GLU5KINASE"/>
</dbReference>
<dbReference type="InterPro" id="IPR019797">
    <property type="entry name" value="Glutamate_5-kinase_CS"/>
</dbReference>
<dbReference type="HAMAP" id="MF_00456">
    <property type="entry name" value="ProB"/>
    <property type="match status" value="1"/>
</dbReference>
<dbReference type="NCBIfam" id="TIGR01027">
    <property type="entry name" value="proB"/>
    <property type="match status" value="1"/>
</dbReference>
<comment type="function">
    <text evidence="8">Catalyzes the transfer of a phosphate group to glutamate to form L-glutamate 5-phosphate.</text>
</comment>
<evidence type="ECO:0000256" key="3">
    <source>
        <dbReference type="ARBA" id="ARBA00022650"/>
    </source>
</evidence>
<evidence type="ECO:0000313" key="10">
    <source>
        <dbReference type="EMBL" id="RRJ25802.1"/>
    </source>
</evidence>
<comment type="catalytic activity">
    <reaction evidence="8">
        <text>L-glutamate + ATP = L-glutamyl 5-phosphate + ADP</text>
        <dbReference type="Rhea" id="RHEA:14877"/>
        <dbReference type="ChEBI" id="CHEBI:29985"/>
        <dbReference type="ChEBI" id="CHEBI:30616"/>
        <dbReference type="ChEBI" id="CHEBI:58274"/>
        <dbReference type="ChEBI" id="CHEBI:456216"/>
        <dbReference type="EC" id="2.7.2.11"/>
    </reaction>
</comment>
<dbReference type="PIRSF" id="PIRSF000729">
    <property type="entry name" value="GK"/>
    <property type="match status" value="1"/>
</dbReference>
<dbReference type="InterPro" id="IPR011529">
    <property type="entry name" value="Glu_5kinase"/>
</dbReference>
<dbReference type="PANTHER" id="PTHR43654">
    <property type="entry name" value="GLUTAMATE 5-KINASE"/>
    <property type="match status" value="1"/>
</dbReference>
<keyword evidence="2 8" id="KW-0028">Amino-acid biosynthesis</keyword>